<evidence type="ECO:0000259" key="1">
    <source>
        <dbReference type="Pfam" id="PF23156"/>
    </source>
</evidence>
<name>A0AAE1VU69_9SOLA</name>
<keyword evidence="3" id="KW-1185">Reference proteome</keyword>
<dbReference type="AlphaFoldDB" id="A0AAE1VU69"/>
<dbReference type="Proteomes" id="UP001291623">
    <property type="component" value="Unassembled WGS sequence"/>
</dbReference>
<organism evidence="2 3">
    <name type="scientific">Anisodus tanguticus</name>
    <dbReference type="NCBI Taxonomy" id="243964"/>
    <lineage>
        <taxon>Eukaryota</taxon>
        <taxon>Viridiplantae</taxon>
        <taxon>Streptophyta</taxon>
        <taxon>Embryophyta</taxon>
        <taxon>Tracheophyta</taxon>
        <taxon>Spermatophyta</taxon>
        <taxon>Magnoliopsida</taxon>
        <taxon>eudicotyledons</taxon>
        <taxon>Gunneridae</taxon>
        <taxon>Pentapetalae</taxon>
        <taxon>asterids</taxon>
        <taxon>lamiids</taxon>
        <taxon>Solanales</taxon>
        <taxon>Solanaceae</taxon>
        <taxon>Solanoideae</taxon>
        <taxon>Hyoscyameae</taxon>
        <taxon>Anisodus</taxon>
    </lineage>
</organism>
<proteinExistence type="predicted"/>
<dbReference type="Pfam" id="PF23156">
    <property type="entry name" value="DUF7054"/>
    <property type="match status" value="1"/>
</dbReference>
<sequence length="86" mass="9130">MSFHGQSNLGEQNRGCCERLKTVSDLLACGRTSVGDSTAVNIVCPMKLLVNVTIQRSVGPVHVLTSSELTMADLIAAALRLRSSLS</sequence>
<feature type="domain" description="DUF7054" evidence="1">
    <location>
        <begin position="46"/>
        <end position="80"/>
    </location>
</feature>
<dbReference type="InterPro" id="IPR055482">
    <property type="entry name" value="DUF7054"/>
</dbReference>
<gene>
    <name evidence="2" type="ORF">RND71_008923</name>
</gene>
<accession>A0AAE1VU69</accession>
<dbReference type="EMBL" id="JAVYJV010000004">
    <property type="protein sequence ID" value="KAK4373539.1"/>
    <property type="molecule type" value="Genomic_DNA"/>
</dbReference>
<protein>
    <recommendedName>
        <fullName evidence="1">DUF7054 domain-containing protein</fullName>
    </recommendedName>
</protein>
<evidence type="ECO:0000313" key="3">
    <source>
        <dbReference type="Proteomes" id="UP001291623"/>
    </source>
</evidence>
<comment type="caution">
    <text evidence="2">The sequence shown here is derived from an EMBL/GenBank/DDBJ whole genome shotgun (WGS) entry which is preliminary data.</text>
</comment>
<evidence type="ECO:0000313" key="2">
    <source>
        <dbReference type="EMBL" id="KAK4373539.1"/>
    </source>
</evidence>
<reference evidence="2" key="1">
    <citation type="submission" date="2023-12" db="EMBL/GenBank/DDBJ databases">
        <title>Genome assembly of Anisodus tanguticus.</title>
        <authorList>
            <person name="Wang Y.-J."/>
        </authorList>
    </citation>
    <scope>NUCLEOTIDE SEQUENCE</scope>
    <source>
        <strain evidence="2">KB-2021</strain>
        <tissue evidence="2">Leaf</tissue>
    </source>
</reference>